<gene>
    <name evidence="1" type="ORF">FB45DRAFT_932706</name>
</gene>
<proteinExistence type="predicted"/>
<dbReference type="Pfam" id="PF13489">
    <property type="entry name" value="Methyltransf_23"/>
    <property type="match status" value="1"/>
</dbReference>
<dbReference type="Proteomes" id="UP001221142">
    <property type="component" value="Unassembled WGS sequence"/>
</dbReference>
<protein>
    <submittedName>
        <fullName evidence="1">S-adenosyl-L-methionine-dependent methyltransferase</fullName>
    </submittedName>
</protein>
<dbReference type="PANTHER" id="PTHR43591">
    <property type="entry name" value="METHYLTRANSFERASE"/>
    <property type="match status" value="1"/>
</dbReference>
<dbReference type="GO" id="GO:0008168">
    <property type="term" value="F:methyltransferase activity"/>
    <property type="evidence" value="ECO:0007669"/>
    <property type="project" value="UniProtKB-KW"/>
</dbReference>
<dbReference type="SUPFAM" id="SSF53335">
    <property type="entry name" value="S-adenosyl-L-methionine-dependent methyltransferases"/>
    <property type="match status" value="1"/>
</dbReference>
<dbReference type="AlphaFoldDB" id="A0AAD7BDH7"/>
<evidence type="ECO:0000313" key="2">
    <source>
        <dbReference type="Proteomes" id="UP001221142"/>
    </source>
</evidence>
<organism evidence="1 2">
    <name type="scientific">Roridomyces roridus</name>
    <dbReference type="NCBI Taxonomy" id="1738132"/>
    <lineage>
        <taxon>Eukaryota</taxon>
        <taxon>Fungi</taxon>
        <taxon>Dikarya</taxon>
        <taxon>Basidiomycota</taxon>
        <taxon>Agaricomycotina</taxon>
        <taxon>Agaricomycetes</taxon>
        <taxon>Agaricomycetidae</taxon>
        <taxon>Agaricales</taxon>
        <taxon>Marasmiineae</taxon>
        <taxon>Mycenaceae</taxon>
        <taxon>Roridomyces</taxon>
    </lineage>
</organism>
<dbReference type="InterPro" id="IPR029063">
    <property type="entry name" value="SAM-dependent_MTases_sf"/>
</dbReference>
<evidence type="ECO:0000313" key="1">
    <source>
        <dbReference type="EMBL" id="KAJ7617796.1"/>
    </source>
</evidence>
<keyword evidence="1" id="KW-0489">Methyltransferase</keyword>
<dbReference type="Gene3D" id="3.40.50.150">
    <property type="entry name" value="Vaccinia Virus protein VP39"/>
    <property type="match status" value="1"/>
</dbReference>
<dbReference type="GO" id="GO:0032259">
    <property type="term" value="P:methylation"/>
    <property type="evidence" value="ECO:0007669"/>
    <property type="project" value="UniProtKB-KW"/>
</dbReference>
<accession>A0AAD7BDH7</accession>
<keyword evidence="2" id="KW-1185">Reference proteome</keyword>
<name>A0AAD7BDH7_9AGAR</name>
<dbReference type="CDD" id="cd02440">
    <property type="entry name" value="AdoMet_MTases"/>
    <property type="match status" value="1"/>
</dbReference>
<dbReference type="EMBL" id="JARKIF010000020">
    <property type="protein sequence ID" value="KAJ7617796.1"/>
    <property type="molecule type" value="Genomic_DNA"/>
</dbReference>
<sequence>MPPTEYMLPSAGDDEGETNRLDAIYNAFRAYFDGRLSAVDLHKDNPHHILDLGCGSGAWAIQAANEFPVAQVAAADLSPLPVRPLPENLHFTLADITHPMPFAPQTFDVVHSRLVMCHVNNAHNVISQAAQLIKPGGLLLIEDVDMNSLAETGGPSSLRCVSKMIKLWRERGADFEVARKLQEIVRSTGCFADVEVERINLPFGANTVRGDERQKRLGHELKKGWQKLVISAGERLALAYGLDEEMVRAHVQELDEVGSNASADLYICTARRRT</sequence>
<keyword evidence="1" id="KW-0808">Transferase</keyword>
<comment type="caution">
    <text evidence="1">The sequence shown here is derived from an EMBL/GenBank/DDBJ whole genome shotgun (WGS) entry which is preliminary data.</text>
</comment>
<reference evidence="1" key="1">
    <citation type="submission" date="2023-03" db="EMBL/GenBank/DDBJ databases">
        <title>Massive genome expansion in bonnet fungi (Mycena s.s.) driven by repeated elements and novel gene families across ecological guilds.</title>
        <authorList>
            <consortium name="Lawrence Berkeley National Laboratory"/>
            <person name="Harder C.B."/>
            <person name="Miyauchi S."/>
            <person name="Viragh M."/>
            <person name="Kuo A."/>
            <person name="Thoen E."/>
            <person name="Andreopoulos B."/>
            <person name="Lu D."/>
            <person name="Skrede I."/>
            <person name="Drula E."/>
            <person name="Henrissat B."/>
            <person name="Morin E."/>
            <person name="Kohler A."/>
            <person name="Barry K."/>
            <person name="LaButti K."/>
            <person name="Morin E."/>
            <person name="Salamov A."/>
            <person name="Lipzen A."/>
            <person name="Mereny Z."/>
            <person name="Hegedus B."/>
            <person name="Baldrian P."/>
            <person name="Stursova M."/>
            <person name="Weitz H."/>
            <person name="Taylor A."/>
            <person name="Grigoriev I.V."/>
            <person name="Nagy L.G."/>
            <person name="Martin F."/>
            <person name="Kauserud H."/>
        </authorList>
    </citation>
    <scope>NUCLEOTIDE SEQUENCE</scope>
    <source>
        <strain evidence="1">9284</strain>
    </source>
</reference>